<evidence type="ECO:0000256" key="1">
    <source>
        <dbReference type="SAM" id="MobiDB-lite"/>
    </source>
</evidence>
<dbReference type="PANTHER" id="PTHR10622:SF10">
    <property type="entry name" value="HET DOMAIN-CONTAINING PROTEIN"/>
    <property type="match status" value="1"/>
</dbReference>
<dbReference type="RefSeq" id="XP_046006201.1">
    <property type="nucleotide sequence ID" value="XM_046161573.1"/>
</dbReference>
<feature type="region of interest" description="Disordered" evidence="1">
    <location>
        <begin position="116"/>
        <end position="141"/>
    </location>
</feature>
<reference evidence="2" key="1">
    <citation type="journal article" date="2021" name="Nat. Commun.">
        <title>Genetic determinants of endophytism in the Arabidopsis root mycobiome.</title>
        <authorList>
            <person name="Mesny F."/>
            <person name="Miyauchi S."/>
            <person name="Thiergart T."/>
            <person name="Pickel B."/>
            <person name="Atanasova L."/>
            <person name="Karlsson M."/>
            <person name="Huettel B."/>
            <person name="Barry K.W."/>
            <person name="Haridas S."/>
            <person name="Chen C."/>
            <person name="Bauer D."/>
            <person name="Andreopoulos W."/>
            <person name="Pangilinan J."/>
            <person name="LaButti K."/>
            <person name="Riley R."/>
            <person name="Lipzen A."/>
            <person name="Clum A."/>
            <person name="Drula E."/>
            <person name="Henrissat B."/>
            <person name="Kohler A."/>
            <person name="Grigoriev I.V."/>
            <person name="Martin F.M."/>
            <person name="Hacquard S."/>
        </authorList>
    </citation>
    <scope>NUCLEOTIDE SEQUENCE</scope>
    <source>
        <strain evidence="2">MPI-CAGE-CH-0230</strain>
    </source>
</reference>
<proteinExistence type="predicted"/>
<feature type="compositionally biased region" description="Basic and acidic residues" evidence="1">
    <location>
        <begin position="131"/>
        <end position="141"/>
    </location>
</feature>
<dbReference type="GeneID" id="70191119"/>
<evidence type="ECO:0000313" key="2">
    <source>
        <dbReference type="EMBL" id="KAH7016577.1"/>
    </source>
</evidence>
<dbReference type="EMBL" id="JAGTJQ010000012">
    <property type="protein sequence ID" value="KAH7016577.1"/>
    <property type="molecule type" value="Genomic_DNA"/>
</dbReference>
<name>A0A9P8XTP4_9PEZI</name>
<dbReference type="Proteomes" id="UP000756346">
    <property type="component" value="Unassembled WGS sequence"/>
</dbReference>
<dbReference type="AlphaFoldDB" id="A0A9P8XTP4"/>
<comment type="caution">
    <text evidence="2">The sequence shown here is derived from an EMBL/GenBank/DDBJ whole genome shotgun (WGS) entry which is preliminary data.</text>
</comment>
<protein>
    <recommendedName>
        <fullName evidence="4">Heterokaryon incompatibility domain-containing protein</fullName>
    </recommendedName>
</protein>
<dbReference type="PANTHER" id="PTHR10622">
    <property type="entry name" value="HET DOMAIN-CONTAINING PROTEIN"/>
    <property type="match status" value="1"/>
</dbReference>
<dbReference type="OrthoDB" id="674604at2759"/>
<evidence type="ECO:0000313" key="3">
    <source>
        <dbReference type="Proteomes" id="UP000756346"/>
    </source>
</evidence>
<keyword evidence="3" id="KW-1185">Reference proteome</keyword>
<gene>
    <name evidence="2" type="ORF">B0I36DRAFT_397318</name>
</gene>
<sequence>MRLLQRDDANNYTLTDDLRADDIPPYAILSHTWGAVEVIYTDVQTSSNDWQQKVGYRKIQFCADQAKRHGLQHFWDDNASGGSTGAVCLRMQARQVPCASAWVKRQVQVAGLGEIPTAGPLSSQPFNDGPGNREKRVSGDDPKFAAREAAGNALMVGTWGRL</sequence>
<organism evidence="2 3">
    <name type="scientific">Microdochium trichocladiopsis</name>
    <dbReference type="NCBI Taxonomy" id="1682393"/>
    <lineage>
        <taxon>Eukaryota</taxon>
        <taxon>Fungi</taxon>
        <taxon>Dikarya</taxon>
        <taxon>Ascomycota</taxon>
        <taxon>Pezizomycotina</taxon>
        <taxon>Sordariomycetes</taxon>
        <taxon>Xylariomycetidae</taxon>
        <taxon>Xylariales</taxon>
        <taxon>Microdochiaceae</taxon>
        <taxon>Microdochium</taxon>
    </lineage>
</organism>
<accession>A0A9P8XTP4</accession>
<evidence type="ECO:0008006" key="4">
    <source>
        <dbReference type="Google" id="ProtNLM"/>
    </source>
</evidence>